<dbReference type="EMBL" id="CP060587">
    <property type="protein sequence ID" value="QNL93082.1"/>
    <property type="molecule type" value="Genomic_DNA"/>
</dbReference>
<evidence type="ECO:0000313" key="3">
    <source>
        <dbReference type="EMBL" id="QNL93082.1"/>
    </source>
</evidence>
<dbReference type="InterPro" id="IPR004360">
    <property type="entry name" value="Glyas_Fos-R_dOase_dom"/>
</dbReference>
<dbReference type="PROSITE" id="PS51819">
    <property type="entry name" value="VOC"/>
    <property type="match status" value="1"/>
</dbReference>
<dbReference type="PANTHER" id="PTHR36503">
    <property type="entry name" value="BLR2520 PROTEIN"/>
    <property type="match status" value="1"/>
</dbReference>
<dbReference type="PANTHER" id="PTHR36503:SF2">
    <property type="entry name" value="BLR2408 PROTEIN"/>
    <property type="match status" value="1"/>
</dbReference>
<dbReference type="Proteomes" id="UP000515871">
    <property type="component" value="Chromosome"/>
</dbReference>
<proteinExistence type="predicted"/>
<evidence type="ECO:0000259" key="1">
    <source>
        <dbReference type="PROSITE" id="PS51819"/>
    </source>
</evidence>
<dbReference type="Gene3D" id="3.10.180.10">
    <property type="entry name" value="2,3-Dihydroxybiphenyl 1,2-Dioxygenase, domain 1"/>
    <property type="match status" value="1"/>
</dbReference>
<keyword evidence="4" id="KW-1185">Reference proteome</keyword>
<evidence type="ECO:0000313" key="5">
    <source>
        <dbReference type="Proteomes" id="UP000620591"/>
    </source>
</evidence>
<name>A0A8I0JZ91_9ACTN</name>
<dbReference type="InterPro" id="IPR037523">
    <property type="entry name" value="VOC_core"/>
</dbReference>
<dbReference type="SUPFAM" id="SSF54593">
    <property type="entry name" value="Glyoxalase/Bleomycin resistance protein/Dihydroxybiphenyl dioxygenase"/>
    <property type="match status" value="1"/>
</dbReference>
<dbReference type="RefSeq" id="WP_154594976.1">
    <property type="nucleotide sequence ID" value="NZ_CP060587.1"/>
</dbReference>
<organism evidence="2 5">
    <name type="scientific">Aeromicrobium senzhongii</name>
    <dbReference type="NCBI Taxonomy" id="2663859"/>
    <lineage>
        <taxon>Bacteria</taxon>
        <taxon>Bacillati</taxon>
        <taxon>Actinomycetota</taxon>
        <taxon>Actinomycetes</taxon>
        <taxon>Propionibacteriales</taxon>
        <taxon>Nocardioidaceae</taxon>
        <taxon>Aeromicrobium</taxon>
    </lineage>
</organism>
<dbReference type="Proteomes" id="UP000620591">
    <property type="component" value="Unassembled WGS sequence"/>
</dbReference>
<dbReference type="AlphaFoldDB" id="A0A8I0JZ91"/>
<gene>
    <name evidence="3" type="ORF">H9L21_07950</name>
    <name evidence="2" type="ORF">IBG24_01825</name>
</gene>
<accession>A0A8I0JZ91</accession>
<dbReference type="EMBL" id="JACTVM010000001">
    <property type="protein sequence ID" value="MBC9225051.1"/>
    <property type="molecule type" value="Genomic_DNA"/>
</dbReference>
<feature type="domain" description="VOC" evidence="1">
    <location>
        <begin position="1"/>
        <end position="132"/>
    </location>
</feature>
<dbReference type="InterPro" id="IPR029068">
    <property type="entry name" value="Glyas_Bleomycin-R_OHBP_Dase"/>
</dbReference>
<evidence type="ECO:0000313" key="2">
    <source>
        <dbReference type="EMBL" id="MBC9225051.1"/>
    </source>
</evidence>
<reference evidence="2" key="1">
    <citation type="submission" date="2020-09" db="EMBL/GenBank/DDBJ databases">
        <title>Novel species in genus Aeromicrobium.</title>
        <authorList>
            <person name="Zhang G."/>
        </authorList>
    </citation>
    <scope>NUCLEOTIDE SEQUENCE</scope>
    <source>
        <strain evidence="3">Zg-629</strain>
        <strain evidence="4">zg-629</strain>
        <strain evidence="2">Zg-636</strain>
    </source>
</reference>
<evidence type="ECO:0000313" key="4">
    <source>
        <dbReference type="Proteomes" id="UP000515871"/>
    </source>
</evidence>
<sequence>MAHQNVVISLPISDRRTSCDFYERVLDLTAPGEPADDGVPEPLQFSLSETVKLMLIPSGGFGWVTGGRPVAPVEQHECLFTWSATTRSEVDELIARARAAGAEIVSEPAAQPWGYTGTFADPDGHLWSATAEELSEHRG</sequence>
<protein>
    <submittedName>
        <fullName evidence="2">VOC family protein</fullName>
    </submittedName>
</protein>
<dbReference type="Pfam" id="PF00903">
    <property type="entry name" value="Glyoxalase"/>
    <property type="match status" value="1"/>
</dbReference>